<dbReference type="InterPro" id="IPR011009">
    <property type="entry name" value="Kinase-like_dom_sf"/>
</dbReference>
<evidence type="ECO:0000256" key="4">
    <source>
        <dbReference type="ARBA" id="ARBA00038211"/>
    </source>
</evidence>
<accession>W8BJB8</accession>
<dbReference type="PANTHER" id="PTHR22603">
    <property type="entry name" value="CHOLINE/ETHANOALAMINE KINASE"/>
    <property type="match status" value="1"/>
</dbReference>
<dbReference type="OrthoDB" id="10267235at2759"/>
<feature type="compositionally biased region" description="Low complexity" evidence="6">
    <location>
        <begin position="168"/>
        <end position="184"/>
    </location>
</feature>
<dbReference type="SUPFAM" id="SSF56112">
    <property type="entry name" value="Protein kinase-like (PK-like)"/>
    <property type="match status" value="1"/>
</dbReference>
<dbReference type="EMBL" id="GAMC01007718">
    <property type="protein sequence ID" value="JAB98837.1"/>
    <property type="molecule type" value="mRNA"/>
</dbReference>
<reference evidence="7" key="2">
    <citation type="journal article" date="2014" name="BMC Genomics">
        <title>A genomic perspective to assessing quality of mass-reared SIT flies used in Mediterranean fruit fly (Ceratitis capitata) eradication in California.</title>
        <authorList>
            <person name="Calla B."/>
            <person name="Hall B."/>
            <person name="Hou S."/>
            <person name="Geib S.M."/>
        </authorList>
    </citation>
    <scope>NUCLEOTIDE SEQUENCE</scope>
</reference>
<dbReference type="Gene3D" id="3.90.1200.10">
    <property type="match status" value="1"/>
</dbReference>
<evidence type="ECO:0000256" key="6">
    <source>
        <dbReference type="SAM" id="MobiDB-lite"/>
    </source>
</evidence>
<dbReference type="Pfam" id="PF01633">
    <property type="entry name" value="Choline_kinase"/>
    <property type="match status" value="1"/>
</dbReference>
<keyword evidence="1" id="KW-0594">Phospholipid biosynthesis</keyword>
<name>W8BJB8_CERCA</name>
<organism evidence="7">
    <name type="scientific">Ceratitis capitata</name>
    <name type="common">Mediterranean fruit fly</name>
    <name type="synonym">Tephritis capitata</name>
    <dbReference type="NCBI Taxonomy" id="7213"/>
    <lineage>
        <taxon>Eukaryota</taxon>
        <taxon>Metazoa</taxon>
        <taxon>Ecdysozoa</taxon>
        <taxon>Arthropoda</taxon>
        <taxon>Hexapoda</taxon>
        <taxon>Insecta</taxon>
        <taxon>Pterygota</taxon>
        <taxon>Neoptera</taxon>
        <taxon>Endopterygota</taxon>
        <taxon>Diptera</taxon>
        <taxon>Brachycera</taxon>
        <taxon>Muscomorpha</taxon>
        <taxon>Tephritoidea</taxon>
        <taxon>Tephritidae</taxon>
        <taxon>Ceratitis</taxon>
        <taxon>Ceratitis</taxon>
    </lineage>
</organism>
<dbReference type="EMBL" id="GAMC01007720">
    <property type="protein sequence ID" value="JAB98835.1"/>
    <property type="molecule type" value="mRNA"/>
</dbReference>
<keyword evidence="1" id="KW-0444">Lipid biosynthesis</keyword>
<keyword evidence="2" id="KW-1208">Phospholipid metabolism</keyword>
<feature type="region of interest" description="Disordered" evidence="6">
    <location>
        <begin position="151"/>
        <end position="206"/>
    </location>
</feature>
<evidence type="ECO:0000256" key="2">
    <source>
        <dbReference type="ARBA" id="ARBA00023264"/>
    </source>
</evidence>
<comment type="pathway">
    <text evidence="3">Phospholipid metabolism; phosphatidylethanolamine biosynthesis; phosphatidylethanolamine from ethanolamine: step 1/3.</text>
</comment>
<comment type="similarity">
    <text evidence="4">Belongs to the choline/ethanolamine kinase family.</text>
</comment>
<keyword evidence="1" id="KW-0443">Lipid metabolism</keyword>
<sequence>MGTETKFNCYKENTTATTGGVSRPKVAHNGSSLIARANVGAGRGIIGISGVDQKLHSSNGALNGALNFKQQQQRNDIKNGSTTNSSCDKIETITTPVFVPVHIGEDVISGAKEILKVIRPHWNISHVQFKKFTDGITNKLVGCFYNPPQTAASNSNDNDIEKGRSNGSETPSSPTALASSTLLEDNNDSGNISDTDTLDSEVTTSSTTEIVSHNTSVNVYTKVESCNDSSPSHESNVALVRVYGNKTDLLIDRKAETRNIQLLHMYGFAPTLFATFKNGLVYDFVPGVTLKPTSVLEPNIWRLVATRMAEMHRRVKMQEVPEATAAGGGGGGGYGAGEPLEPMLWRKVQSFFDLVPEHFSDPDKHKRVEETFLPIKRLRDEFNALYRHLERLDSPVVFAHNDLLLGNIVYYEDQQCVNFIDYEYADYNFQAFDIGNHFCEFAGVDEVDFTRYPTRDFQLAWLRVYLQEYLQRTHITDAEVERLYLQVDQFALAAHMLWTVWSLIQAEHSNIDFDYVDYAHIRYEEYKKRKAILGLVTAGEAEKSASVTESS</sequence>
<evidence type="ECO:0000256" key="3">
    <source>
        <dbReference type="ARBA" id="ARBA00037883"/>
    </source>
</evidence>
<keyword evidence="7" id="KW-0418">Kinase</keyword>
<dbReference type="AlphaFoldDB" id="W8BJB8"/>
<proteinExistence type="evidence at transcript level"/>
<gene>
    <name evidence="7" type="primary">EAS</name>
</gene>
<keyword evidence="7" id="KW-0808">Transferase</keyword>
<dbReference type="GO" id="GO:0006646">
    <property type="term" value="P:phosphatidylethanolamine biosynthetic process"/>
    <property type="evidence" value="ECO:0007669"/>
    <property type="project" value="TreeGrafter"/>
</dbReference>
<dbReference type="Gene3D" id="3.30.200.20">
    <property type="entry name" value="Phosphorylase Kinase, domain 1"/>
    <property type="match status" value="1"/>
</dbReference>
<dbReference type="PANTHER" id="PTHR22603:SF66">
    <property type="entry name" value="ETHANOLAMINE KINASE"/>
    <property type="match status" value="1"/>
</dbReference>
<dbReference type="EC" id="2.7.1.82" evidence="5"/>
<dbReference type="CDD" id="cd05157">
    <property type="entry name" value="ETNK_euk"/>
    <property type="match status" value="1"/>
</dbReference>
<dbReference type="GO" id="GO:0004305">
    <property type="term" value="F:ethanolamine kinase activity"/>
    <property type="evidence" value="ECO:0007669"/>
    <property type="project" value="UniProtKB-EC"/>
</dbReference>
<dbReference type="GO" id="GO:0005737">
    <property type="term" value="C:cytoplasm"/>
    <property type="evidence" value="ECO:0007669"/>
    <property type="project" value="TreeGrafter"/>
</dbReference>
<protein>
    <recommendedName>
        <fullName evidence="5">ethanolamine kinase</fullName>
        <ecNumber evidence="5">2.7.1.82</ecNumber>
    </recommendedName>
</protein>
<evidence type="ECO:0000256" key="1">
    <source>
        <dbReference type="ARBA" id="ARBA00023209"/>
    </source>
</evidence>
<reference evidence="7" key="1">
    <citation type="submission" date="2013-07" db="EMBL/GenBank/DDBJ databases">
        <authorList>
            <person name="Geib S."/>
        </authorList>
    </citation>
    <scope>NUCLEOTIDE SEQUENCE</scope>
</reference>
<evidence type="ECO:0000313" key="7">
    <source>
        <dbReference type="EMBL" id="JAB98837.1"/>
    </source>
</evidence>
<evidence type="ECO:0000256" key="5">
    <source>
        <dbReference type="ARBA" id="ARBA00038874"/>
    </source>
</evidence>